<gene>
    <name evidence="2" type="ORF">NHX12_005916</name>
</gene>
<feature type="region of interest" description="Disordered" evidence="1">
    <location>
        <begin position="165"/>
        <end position="187"/>
    </location>
</feature>
<name>A0A9Q0DVY5_9TELE</name>
<organism evidence="2 3">
    <name type="scientific">Muraenolepis orangiensis</name>
    <name type="common">Patagonian moray cod</name>
    <dbReference type="NCBI Taxonomy" id="630683"/>
    <lineage>
        <taxon>Eukaryota</taxon>
        <taxon>Metazoa</taxon>
        <taxon>Chordata</taxon>
        <taxon>Craniata</taxon>
        <taxon>Vertebrata</taxon>
        <taxon>Euteleostomi</taxon>
        <taxon>Actinopterygii</taxon>
        <taxon>Neopterygii</taxon>
        <taxon>Teleostei</taxon>
        <taxon>Neoteleostei</taxon>
        <taxon>Acanthomorphata</taxon>
        <taxon>Zeiogadaria</taxon>
        <taxon>Gadariae</taxon>
        <taxon>Gadiformes</taxon>
        <taxon>Muraenolepidoidei</taxon>
        <taxon>Muraenolepididae</taxon>
        <taxon>Muraenolepis</taxon>
    </lineage>
</organism>
<accession>A0A9Q0DVY5</accession>
<comment type="caution">
    <text evidence="2">The sequence shown here is derived from an EMBL/GenBank/DDBJ whole genome shotgun (WGS) entry which is preliminary data.</text>
</comment>
<feature type="region of interest" description="Disordered" evidence="1">
    <location>
        <begin position="104"/>
        <end position="125"/>
    </location>
</feature>
<proteinExistence type="predicted"/>
<feature type="region of interest" description="Disordered" evidence="1">
    <location>
        <begin position="1"/>
        <end position="35"/>
    </location>
</feature>
<keyword evidence="3" id="KW-1185">Reference proteome</keyword>
<protein>
    <submittedName>
        <fullName evidence="2">Uncharacterized protein</fullName>
    </submittedName>
</protein>
<evidence type="ECO:0000313" key="3">
    <source>
        <dbReference type="Proteomes" id="UP001148018"/>
    </source>
</evidence>
<sequence>ASAPHPQPDGEKRVPDSYKRLQGPERRVGRRPGAQGTHNVWTEVVGVGVEEVVGKVVGVGVEEVVGVEEAVDVVVGDHSAEPRLHRGPMQREFSPSGISVGRSWLGFNPSSPTSSSPAAAPTALEQDHRGAPLWSVEGGVETGVCRPVPGGGISVWRWVLAGSPKPPHPALTSENAITLPRQPRINC</sequence>
<reference evidence="2" key="1">
    <citation type="submission" date="2022-07" db="EMBL/GenBank/DDBJ databases">
        <title>Chromosome-level genome of Muraenolepis orangiensis.</title>
        <authorList>
            <person name="Kim J."/>
        </authorList>
    </citation>
    <scope>NUCLEOTIDE SEQUENCE</scope>
    <source>
        <strain evidence="2">KU_S4_2022</strain>
        <tissue evidence="2">Muscle</tissue>
    </source>
</reference>
<dbReference type="EMBL" id="JANIIK010000112">
    <property type="protein sequence ID" value="KAJ3593582.1"/>
    <property type="molecule type" value="Genomic_DNA"/>
</dbReference>
<evidence type="ECO:0000313" key="2">
    <source>
        <dbReference type="EMBL" id="KAJ3593582.1"/>
    </source>
</evidence>
<feature type="compositionally biased region" description="Low complexity" evidence="1">
    <location>
        <begin position="109"/>
        <end position="123"/>
    </location>
</feature>
<dbReference type="Proteomes" id="UP001148018">
    <property type="component" value="Unassembled WGS sequence"/>
</dbReference>
<feature type="compositionally biased region" description="Basic and acidic residues" evidence="1">
    <location>
        <begin position="8"/>
        <end position="27"/>
    </location>
</feature>
<evidence type="ECO:0000256" key="1">
    <source>
        <dbReference type="SAM" id="MobiDB-lite"/>
    </source>
</evidence>
<feature type="non-terminal residue" evidence="2">
    <location>
        <position position="187"/>
    </location>
</feature>
<dbReference type="AlphaFoldDB" id="A0A9Q0DVY5"/>